<dbReference type="PROSITE" id="PS50902">
    <property type="entry name" value="FLAVODOXIN_LIKE"/>
    <property type="match status" value="1"/>
</dbReference>
<feature type="domain" description="Flavodoxin-like" evidence="2">
    <location>
        <begin position="252"/>
        <end position="391"/>
    </location>
</feature>
<gene>
    <name evidence="3" type="ORF">CDO51_03415</name>
</gene>
<dbReference type="InterPro" id="IPR029039">
    <property type="entry name" value="Flavoprotein-like_sf"/>
</dbReference>
<dbReference type="InterPro" id="IPR008254">
    <property type="entry name" value="Flavodoxin/NO_synth"/>
</dbReference>
<dbReference type="InterPro" id="IPR045761">
    <property type="entry name" value="ODP_dom"/>
</dbReference>
<dbReference type="AlphaFoldDB" id="A0A226BZG2"/>
<dbReference type="PIRSF" id="PIRSF005243">
    <property type="entry name" value="ROO"/>
    <property type="match status" value="1"/>
</dbReference>
<protein>
    <submittedName>
        <fullName evidence="3">FprA family A-type flavoprotein</fullName>
    </submittedName>
</protein>
<evidence type="ECO:0000313" key="4">
    <source>
        <dbReference type="Proteomes" id="UP000214588"/>
    </source>
</evidence>
<dbReference type="GO" id="GO:0009055">
    <property type="term" value="F:electron transfer activity"/>
    <property type="evidence" value="ECO:0007669"/>
    <property type="project" value="InterPro"/>
</dbReference>
<evidence type="ECO:0000313" key="3">
    <source>
        <dbReference type="EMBL" id="OWZ84325.1"/>
    </source>
</evidence>
<dbReference type="CDD" id="cd07709">
    <property type="entry name" value="flavodiiron_proteins_MBL-fold"/>
    <property type="match status" value="1"/>
</dbReference>
<accession>A0A226BZG2</accession>
<evidence type="ECO:0000259" key="2">
    <source>
        <dbReference type="PROSITE" id="PS50902"/>
    </source>
</evidence>
<dbReference type="PANTHER" id="PTHR43717">
    <property type="entry name" value="ANAEROBIC NITRIC OXIDE REDUCTASE FLAVORUBREDOXIN"/>
    <property type="match status" value="1"/>
</dbReference>
<dbReference type="OrthoDB" id="9807946at2"/>
<dbReference type="InterPro" id="IPR016440">
    <property type="entry name" value="Rubredoxin-O_OxRdtase"/>
</dbReference>
<reference evidence="3 4" key="1">
    <citation type="submission" date="2017-06" db="EMBL/GenBank/DDBJ databases">
        <title>Draft Genome Sequence of Natranaerobius trueperi halophilic, alkalithermophilic bacteria from soda lakes.</title>
        <authorList>
            <person name="Zhao B."/>
        </authorList>
    </citation>
    <scope>NUCLEOTIDE SEQUENCE [LARGE SCALE GENOMIC DNA]</scope>
    <source>
        <strain evidence="3 4">DSM 18760</strain>
    </source>
</reference>
<dbReference type="GO" id="GO:0046872">
    <property type="term" value="F:metal ion binding"/>
    <property type="evidence" value="ECO:0007669"/>
    <property type="project" value="InterPro"/>
</dbReference>
<dbReference type="Gene3D" id="3.60.15.10">
    <property type="entry name" value="Ribonuclease Z/Hydroxyacylglutathione hydrolase-like"/>
    <property type="match status" value="1"/>
</dbReference>
<dbReference type="Gene3D" id="3.40.50.360">
    <property type="match status" value="1"/>
</dbReference>
<dbReference type="PANTHER" id="PTHR43717:SF1">
    <property type="entry name" value="ANAEROBIC NITRIC OXIDE REDUCTASE FLAVORUBREDOXIN"/>
    <property type="match status" value="1"/>
</dbReference>
<dbReference type="InterPro" id="IPR001279">
    <property type="entry name" value="Metallo-B-lactamas"/>
</dbReference>
<proteinExistence type="inferred from homology"/>
<dbReference type="GO" id="GO:0016651">
    <property type="term" value="F:oxidoreductase activity, acting on NAD(P)H"/>
    <property type="evidence" value="ECO:0007669"/>
    <property type="project" value="UniProtKB-ARBA"/>
</dbReference>
<keyword evidence="4" id="KW-1185">Reference proteome</keyword>
<dbReference type="SMART" id="SM00849">
    <property type="entry name" value="Lactamase_B"/>
    <property type="match status" value="1"/>
</dbReference>
<dbReference type="Pfam" id="PF19583">
    <property type="entry name" value="ODP"/>
    <property type="match status" value="1"/>
</dbReference>
<dbReference type="SUPFAM" id="SSF56281">
    <property type="entry name" value="Metallo-hydrolase/oxidoreductase"/>
    <property type="match status" value="1"/>
</dbReference>
<evidence type="ECO:0000256" key="1">
    <source>
        <dbReference type="ARBA" id="ARBA00007121"/>
    </source>
</evidence>
<dbReference type="Proteomes" id="UP000214588">
    <property type="component" value="Unassembled WGS sequence"/>
</dbReference>
<organism evidence="3 4">
    <name type="scientific">Natranaerobius trueperi</name>
    <dbReference type="NCBI Taxonomy" id="759412"/>
    <lineage>
        <taxon>Bacteria</taxon>
        <taxon>Bacillati</taxon>
        <taxon>Bacillota</taxon>
        <taxon>Clostridia</taxon>
        <taxon>Natranaerobiales</taxon>
        <taxon>Natranaerobiaceae</taxon>
        <taxon>Natranaerobius</taxon>
    </lineage>
</organism>
<dbReference type="RefSeq" id="WP_089022899.1">
    <property type="nucleotide sequence ID" value="NZ_NIQC01000005.1"/>
</dbReference>
<dbReference type="SUPFAM" id="SSF52218">
    <property type="entry name" value="Flavoproteins"/>
    <property type="match status" value="1"/>
</dbReference>
<dbReference type="GO" id="GO:0010181">
    <property type="term" value="F:FMN binding"/>
    <property type="evidence" value="ECO:0007669"/>
    <property type="project" value="InterPro"/>
</dbReference>
<dbReference type="EMBL" id="NIQC01000005">
    <property type="protein sequence ID" value="OWZ84325.1"/>
    <property type="molecule type" value="Genomic_DNA"/>
</dbReference>
<comment type="caution">
    <text evidence="3">The sequence shown here is derived from an EMBL/GenBank/DDBJ whole genome shotgun (WGS) entry which is preliminary data.</text>
</comment>
<name>A0A226BZG2_9FIRM</name>
<dbReference type="InterPro" id="IPR036866">
    <property type="entry name" value="RibonucZ/Hydroxyglut_hydro"/>
</dbReference>
<sequence>MSDIRFVTENIKWIGTNDRTTELFEALWPLPDGVSYNSFLINDDKITIIDTVKDSEIYNFLNKIQYVIKDNSVDYLIINHMEPDHSGAIKALIKEYPDITIIGNEKTLNYLEQFYGIKENTKQISDGDELSLGKHKLSFHLTPMLHWPETMMTFEKTEKVLFSGDAFGGFGTLEGGIFDDEVNLQFYEEEICRYFTNIVAKYGPMVEKAISKLENLDIKIIAPTHGPVWRSNPKQIISDYYRWGRQETKEGVVIVYGSMYGNTESVVDTITRKLADNKIKNIKVYNISKTDVSYIISDIWKYNGLVLGSCTYNTRLFPPMEYLVAFLENKNIKNRVLGLFGSYSWSGKALKRLKEFQQTTKLELIEPSIEFKSAPTKTDHESCSTMAENLAKKVLK</sequence>
<dbReference type="Pfam" id="PF00258">
    <property type="entry name" value="Flavodoxin_1"/>
    <property type="match status" value="1"/>
</dbReference>
<comment type="similarity">
    <text evidence="1">In the N-terminal section; belongs to the zinc metallo-hydrolase group 3 family.</text>
</comment>